<dbReference type="PRINTS" id="PR00081">
    <property type="entry name" value="GDHRDH"/>
</dbReference>
<keyword evidence="2" id="KW-0560">Oxidoreductase</keyword>
<evidence type="ECO:0000256" key="1">
    <source>
        <dbReference type="ARBA" id="ARBA00006484"/>
    </source>
</evidence>
<dbReference type="InterPro" id="IPR002347">
    <property type="entry name" value="SDR_fam"/>
</dbReference>
<dbReference type="Proteomes" id="UP000177281">
    <property type="component" value="Unassembled WGS sequence"/>
</dbReference>
<dbReference type="PANTHER" id="PTHR43639:SF1">
    <property type="entry name" value="SHORT-CHAIN DEHYDROGENASE_REDUCTASE FAMILY PROTEIN"/>
    <property type="match status" value="1"/>
</dbReference>
<sequence>MTIKDKALILTGVARIGQDVAKALIDKGVKIAVTYMTTKPELGESVLYIRADLTDSKQVADVVSKTKKHYGHIDGLIHMAAIYKATPWSSLSEKDWDENMNVIAKSAFLVAKTVADEMKQGKIILISDWSVMTQPYKDYLPYNVAKSAIQGLTKSLAKELAPNILVNCIAPGPILKPADFSDEDNAEVLKSTPLQKWGGAEEISKTVLYLLEADFVTGQVLFVDGGRSIA</sequence>
<evidence type="ECO:0008006" key="5">
    <source>
        <dbReference type="Google" id="ProtNLM"/>
    </source>
</evidence>
<dbReference type="Gene3D" id="3.40.50.720">
    <property type="entry name" value="NAD(P)-binding Rossmann-like Domain"/>
    <property type="match status" value="1"/>
</dbReference>
<evidence type="ECO:0000256" key="2">
    <source>
        <dbReference type="ARBA" id="ARBA00023002"/>
    </source>
</evidence>
<name>A0A1F5Q6A3_9BACT</name>
<dbReference type="Pfam" id="PF13561">
    <property type="entry name" value="adh_short_C2"/>
    <property type="match status" value="1"/>
</dbReference>
<protein>
    <recommendedName>
        <fullName evidence="5">Short-chain dehydrogenase</fullName>
    </recommendedName>
</protein>
<dbReference type="STRING" id="1817841.A3B10_02010"/>
<dbReference type="EMBL" id="MFFB01000001">
    <property type="protein sequence ID" value="OGE97350.1"/>
    <property type="molecule type" value="Genomic_DNA"/>
</dbReference>
<dbReference type="PRINTS" id="PR00080">
    <property type="entry name" value="SDRFAMILY"/>
</dbReference>
<reference evidence="3 4" key="1">
    <citation type="journal article" date="2016" name="Nat. Commun.">
        <title>Thousands of microbial genomes shed light on interconnected biogeochemical processes in an aquifer system.</title>
        <authorList>
            <person name="Anantharaman K."/>
            <person name="Brown C.T."/>
            <person name="Hug L.A."/>
            <person name="Sharon I."/>
            <person name="Castelle C.J."/>
            <person name="Probst A.J."/>
            <person name="Thomas B.C."/>
            <person name="Singh A."/>
            <person name="Wilkins M.J."/>
            <person name="Karaoz U."/>
            <person name="Brodie E.L."/>
            <person name="Williams K.H."/>
            <person name="Hubbard S.S."/>
            <person name="Banfield J.F."/>
        </authorList>
    </citation>
    <scope>NUCLEOTIDE SEQUENCE [LARGE SCALE GENOMIC DNA]</scope>
</reference>
<evidence type="ECO:0000313" key="3">
    <source>
        <dbReference type="EMBL" id="OGE97350.1"/>
    </source>
</evidence>
<organism evidence="3 4">
    <name type="scientific">Candidatus Doudnabacteria bacterium RIFCSPLOWO2_01_FULL_44_21</name>
    <dbReference type="NCBI Taxonomy" id="1817841"/>
    <lineage>
        <taxon>Bacteria</taxon>
        <taxon>Candidatus Doudnaibacteriota</taxon>
    </lineage>
</organism>
<dbReference type="AlphaFoldDB" id="A0A1F5Q6A3"/>
<accession>A0A1F5Q6A3</accession>
<dbReference type="SUPFAM" id="SSF51735">
    <property type="entry name" value="NAD(P)-binding Rossmann-fold domains"/>
    <property type="match status" value="1"/>
</dbReference>
<dbReference type="GO" id="GO:0016491">
    <property type="term" value="F:oxidoreductase activity"/>
    <property type="evidence" value="ECO:0007669"/>
    <property type="project" value="UniProtKB-KW"/>
</dbReference>
<gene>
    <name evidence="3" type="ORF">A3B10_02010</name>
</gene>
<proteinExistence type="inferred from homology"/>
<comment type="caution">
    <text evidence="3">The sequence shown here is derived from an EMBL/GenBank/DDBJ whole genome shotgun (WGS) entry which is preliminary data.</text>
</comment>
<comment type="similarity">
    <text evidence="1">Belongs to the short-chain dehydrogenases/reductases (SDR) family.</text>
</comment>
<evidence type="ECO:0000313" key="4">
    <source>
        <dbReference type="Proteomes" id="UP000177281"/>
    </source>
</evidence>
<dbReference type="InterPro" id="IPR036291">
    <property type="entry name" value="NAD(P)-bd_dom_sf"/>
</dbReference>
<dbReference type="PANTHER" id="PTHR43639">
    <property type="entry name" value="OXIDOREDUCTASE, SHORT-CHAIN DEHYDROGENASE/REDUCTASE FAMILY (AFU_ORTHOLOGUE AFUA_5G02870)"/>
    <property type="match status" value="1"/>
</dbReference>